<evidence type="ECO:0000313" key="3">
    <source>
        <dbReference type="EMBL" id="KKQ18352.1"/>
    </source>
</evidence>
<dbReference type="Gene3D" id="3.40.50.720">
    <property type="entry name" value="NAD(P)-binding Rossmann-like Domain"/>
    <property type="match status" value="1"/>
</dbReference>
<dbReference type="SUPFAM" id="SSF51735">
    <property type="entry name" value="NAD(P)-binding Rossmann-fold domains"/>
    <property type="match status" value="1"/>
</dbReference>
<evidence type="ECO:0000259" key="2">
    <source>
        <dbReference type="Pfam" id="PF01370"/>
    </source>
</evidence>
<dbReference type="Pfam" id="PF01370">
    <property type="entry name" value="Epimerase"/>
    <property type="match status" value="1"/>
</dbReference>
<dbReference type="InterPro" id="IPR036291">
    <property type="entry name" value="NAD(P)-bd_dom_sf"/>
</dbReference>
<dbReference type="InterPro" id="IPR001509">
    <property type="entry name" value="Epimerase_deHydtase"/>
</dbReference>
<dbReference type="PANTHER" id="PTHR43000">
    <property type="entry name" value="DTDP-D-GLUCOSE 4,6-DEHYDRATASE-RELATED"/>
    <property type="match status" value="1"/>
</dbReference>
<dbReference type="PATRIC" id="fig|1618331.3.peg.350"/>
<evidence type="ECO:0000313" key="4">
    <source>
        <dbReference type="Proteomes" id="UP000034508"/>
    </source>
</evidence>
<evidence type="ECO:0000256" key="1">
    <source>
        <dbReference type="ARBA" id="ARBA00007637"/>
    </source>
</evidence>
<dbReference type="EMBL" id="LBSM01000005">
    <property type="protein sequence ID" value="KKQ18352.1"/>
    <property type="molecule type" value="Genomic_DNA"/>
</dbReference>
<comment type="similarity">
    <text evidence="1">Belongs to the NAD(P)-dependent epimerase/dehydratase family.</text>
</comment>
<dbReference type="AlphaFoldDB" id="A0A0G0FKN5"/>
<gene>
    <name evidence="3" type="ORF">US31_C0005G0002</name>
</gene>
<feature type="domain" description="NAD-dependent epimerase/dehydratase" evidence="2">
    <location>
        <begin position="13"/>
        <end position="252"/>
    </location>
</feature>
<proteinExistence type="inferred from homology"/>
<comment type="caution">
    <text evidence="3">The sequence shown here is derived from an EMBL/GenBank/DDBJ whole genome shotgun (WGS) entry which is preliminary data.</text>
</comment>
<name>A0A0G0FKN5_9BACT</name>
<organism evidence="3 4">
    <name type="scientific">Berkelbacteria bacterium GW2011_GWA1_36_9</name>
    <dbReference type="NCBI Taxonomy" id="1618331"/>
    <lineage>
        <taxon>Bacteria</taxon>
        <taxon>Candidatus Berkelbacteria</taxon>
    </lineage>
</organism>
<reference evidence="3 4" key="1">
    <citation type="journal article" date="2015" name="Nature">
        <title>rRNA introns, odd ribosomes, and small enigmatic genomes across a large radiation of phyla.</title>
        <authorList>
            <person name="Brown C.T."/>
            <person name="Hug L.A."/>
            <person name="Thomas B.C."/>
            <person name="Sharon I."/>
            <person name="Castelle C.J."/>
            <person name="Singh A."/>
            <person name="Wilkins M.J."/>
            <person name="Williams K.H."/>
            <person name="Banfield J.F."/>
        </authorList>
    </citation>
    <scope>NUCLEOTIDE SEQUENCE [LARGE SCALE GENOMIC DNA]</scope>
</reference>
<sequence>MKKTKKKTLTIGITGAAGFIGSNLCQKLATASNHKIIGVDNLSRGDIKNLEGLQKSKNFHLFKIDVCDLQKLSKVLKGVDVIVHLAAYKIPRFGDRLDVLINNTKTTQNVLEIAKNNKATVIFISSSDIYGKNPKLPFKEDADIVLGPTDIARWSYAVSKIFDEHLCFGYSERYTVPFVILRLFNVYGPRQNRNWLGGAQSEFIDALLSGQPLKIHGTGKQTRSYTYVEDIADAIIKCIDNPKVIGKVINIGNTTEIAVDKFASIIAKTLKKPLRAKKISHLALTGRKYDEVQKRRPEITLAKKIIKWKPTTPLSVGLKNTINWHIKNPL</sequence>
<dbReference type="Proteomes" id="UP000034508">
    <property type="component" value="Unassembled WGS sequence"/>
</dbReference>
<accession>A0A0G0FKN5</accession>
<protein>
    <submittedName>
        <fullName evidence="3">NAD(P)-dependent sugar epimerase/dehydratase</fullName>
    </submittedName>
</protein>